<evidence type="ECO:0000313" key="2">
    <source>
        <dbReference type="EMBL" id="CAA9235567.1"/>
    </source>
</evidence>
<proteinExistence type="predicted"/>
<dbReference type="AlphaFoldDB" id="A0A6J4HW17"/>
<dbReference type="EMBL" id="CADCTB010000093">
    <property type="protein sequence ID" value="CAA9235567.1"/>
    <property type="molecule type" value="Genomic_DNA"/>
</dbReference>
<gene>
    <name evidence="2" type="ORF">AVDCRST_MAG10-1375</name>
</gene>
<accession>A0A6J4HW17</accession>
<reference evidence="2" key="1">
    <citation type="submission" date="2020-02" db="EMBL/GenBank/DDBJ databases">
        <authorList>
            <person name="Meier V. D."/>
        </authorList>
    </citation>
    <scope>NUCLEOTIDE SEQUENCE</scope>
    <source>
        <strain evidence="2">AVDCRST_MAG10</strain>
    </source>
</reference>
<name>A0A6J4HW17_9ACTN</name>
<organism evidence="2">
    <name type="scientific">uncultured Acidimicrobiales bacterium</name>
    <dbReference type="NCBI Taxonomy" id="310071"/>
    <lineage>
        <taxon>Bacteria</taxon>
        <taxon>Bacillati</taxon>
        <taxon>Actinomycetota</taxon>
        <taxon>Acidimicrobiia</taxon>
        <taxon>Acidimicrobiales</taxon>
        <taxon>environmental samples</taxon>
    </lineage>
</organism>
<sequence>GPYCGPAAPHSRPARPARPDPDHRQAAPRPGARPAPVRDRRGPGRRRRPAAGHPQEGRRDLRLAARAHQGDGRRHRQGTGAQGQARQGPARGRHRRLDRPGAQDGAQDARMEDRPLLSERLPVPGRRVVRGDADPHRLRHRTAAAGPPRPDHRGRVPRGHHQGGRRPRPGHPPRPVPAHRDLALLRHVHRLRRRRARRAVRQLLGRRPRTPTVM</sequence>
<feature type="region of interest" description="Disordered" evidence="1">
    <location>
        <begin position="1"/>
        <end position="179"/>
    </location>
</feature>
<feature type="compositionally biased region" description="Basic and acidic residues" evidence="1">
    <location>
        <begin position="107"/>
        <end position="117"/>
    </location>
</feature>
<feature type="non-terminal residue" evidence="2">
    <location>
        <position position="1"/>
    </location>
</feature>
<feature type="non-terminal residue" evidence="2">
    <location>
        <position position="214"/>
    </location>
</feature>
<feature type="compositionally biased region" description="Basic and acidic residues" evidence="1">
    <location>
        <begin position="55"/>
        <end position="72"/>
    </location>
</feature>
<feature type="compositionally biased region" description="Low complexity" evidence="1">
    <location>
        <begin position="1"/>
        <end position="11"/>
    </location>
</feature>
<evidence type="ECO:0000256" key="1">
    <source>
        <dbReference type="SAM" id="MobiDB-lite"/>
    </source>
</evidence>
<feature type="compositionally biased region" description="Basic residues" evidence="1">
    <location>
        <begin position="155"/>
        <end position="171"/>
    </location>
</feature>
<feature type="compositionally biased region" description="Low complexity" evidence="1">
    <location>
        <begin position="78"/>
        <end position="90"/>
    </location>
</feature>
<protein>
    <submittedName>
        <fullName evidence="2">Phosphoglycerate mutase family protein</fullName>
    </submittedName>
</protein>